<organism evidence="4 5">
    <name type="scientific">Cyphellophora attinorum</name>
    <dbReference type="NCBI Taxonomy" id="1664694"/>
    <lineage>
        <taxon>Eukaryota</taxon>
        <taxon>Fungi</taxon>
        <taxon>Dikarya</taxon>
        <taxon>Ascomycota</taxon>
        <taxon>Pezizomycotina</taxon>
        <taxon>Eurotiomycetes</taxon>
        <taxon>Chaetothyriomycetidae</taxon>
        <taxon>Chaetothyriales</taxon>
        <taxon>Cyphellophoraceae</taxon>
        <taxon>Cyphellophora</taxon>
    </lineage>
</organism>
<dbReference type="EMBL" id="LFJN01000018">
    <property type="protein sequence ID" value="KPI38529.1"/>
    <property type="molecule type" value="Genomic_DNA"/>
</dbReference>
<keyword evidence="3" id="KW-0560">Oxidoreductase</keyword>
<dbReference type="InterPro" id="IPR036291">
    <property type="entry name" value="NAD(P)-bd_dom_sf"/>
</dbReference>
<dbReference type="FunFam" id="3.40.50.720:FF:000084">
    <property type="entry name" value="Short-chain dehydrogenase reductase"/>
    <property type="match status" value="1"/>
</dbReference>
<dbReference type="InterPro" id="IPR020904">
    <property type="entry name" value="Sc_DH/Rdtase_CS"/>
</dbReference>
<dbReference type="CDD" id="cd05233">
    <property type="entry name" value="SDR_c"/>
    <property type="match status" value="1"/>
</dbReference>
<keyword evidence="5" id="KW-1185">Reference proteome</keyword>
<accession>A0A0N0NL22</accession>
<dbReference type="SUPFAM" id="SSF51735">
    <property type="entry name" value="NAD(P)-binding Rossmann-fold domains"/>
    <property type="match status" value="1"/>
</dbReference>
<gene>
    <name evidence="4" type="ORF">AB675_4296</name>
</gene>
<dbReference type="InterPro" id="IPR002347">
    <property type="entry name" value="SDR_fam"/>
</dbReference>
<dbReference type="Gene3D" id="3.40.50.720">
    <property type="entry name" value="NAD(P)-binding Rossmann-like Domain"/>
    <property type="match status" value="1"/>
</dbReference>
<dbReference type="GO" id="GO:0016491">
    <property type="term" value="F:oxidoreductase activity"/>
    <property type="evidence" value="ECO:0007669"/>
    <property type="project" value="UniProtKB-KW"/>
</dbReference>
<keyword evidence="2" id="KW-0521">NADP</keyword>
<comment type="caution">
    <text evidence="4">The sequence shown here is derived from an EMBL/GenBank/DDBJ whole genome shotgun (WGS) entry which is preliminary data.</text>
</comment>
<dbReference type="PRINTS" id="PR00080">
    <property type="entry name" value="SDRFAMILY"/>
</dbReference>
<evidence type="ECO:0000313" key="5">
    <source>
        <dbReference type="Proteomes" id="UP000038010"/>
    </source>
</evidence>
<evidence type="ECO:0000256" key="2">
    <source>
        <dbReference type="ARBA" id="ARBA00022857"/>
    </source>
</evidence>
<evidence type="ECO:0000313" key="4">
    <source>
        <dbReference type="EMBL" id="KPI38529.1"/>
    </source>
</evidence>
<dbReference type="PANTHER" id="PTHR24321">
    <property type="entry name" value="DEHYDROGENASES, SHORT CHAIN"/>
    <property type="match status" value="1"/>
</dbReference>
<dbReference type="RefSeq" id="XP_017998492.1">
    <property type="nucleotide sequence ID" value="XM_018144426.1"/>
</dbReference>
<protein>
    <submittedName>
        <fullName evidence="4">Putative galactose dehydrogenase GalD</fullName>
    </submittedName>
</protein>
<reference evidence="4 5" key="1">
    <citation type="submission" date="2015-06" db="EMBL/GenBank/DDBJ databases">
        <title>Draft genome of the ant-associated black yeast Phialophora attae CBS 131958.</title>
        <authorList>
            <person name="Moreno L.F."/>
            <person name="Stielow B.J."/>
            <person name="de Hoog S."/>
            <person name="Vicente V.A."/>
            <person name="Weiss V.A."/>
            <person name="de Vries M."/>
            <person name="Cruz L.M."/>
            <person name="Souza E.M."/>
        </authorList>
    </citation>
    <scope>NUCLEOTIDE SEQUENCE [LARGE SCALE GENOMIC DNA]</scope>
    <source>
        <strain evidence="4 5">CBS 131958</strain>
    </source>
</reference>
<dbReference type="PANTHER" id="PTHR24321:SF8">
    <property type="entry name" value="ESTRADIOL 17-BETA-DEHYDROGENASE 8-RELATED"/>
    <property type="match status" value="1"/>
</dbReference>
<dbReference type="PRINTS" id="PR00081">
    <property type="entry name" value="GDHRDH"/>
</dbReference>
<sequence length="272" mass="29359">MSTPSVTYHSLAGKVVVVTGGAGGIGAATVEHFALQGCTVVFLDIDVTAAQKTIERVVALFEKVPESRRSCLTAPKFYECDVTDLPGIQRIVDHILQQWPVVHILVNNAAAPGKVARIETAKVTPEDWEYNINANLRHIFFFTKAFLPSMKAAGGGSIVNLGSITWRISAADTPVYGACKAAIMGLTRTHSKEFGPYNIRVNSVMPGAIATERQRAEVLTSEYRAYVMRNQSLQRDLEPSEVANIIVFLASDQASGVTGSSYVVDGGWTSDP</sequence>
<evidence type="ECO:0000256" key="3">
    <source>
        <dbReference type="ARBA" id="ARBA00023002"/>
    </source>
</evidence>
<name>A0A0N0NL22_9EURO</name>
<dbReference type="AlphaFoldDB" id="A0A0N0NL22"/>
<comment type="similarity">
    <text evidence="1">Belongs to the short-chain dehydrogenases/reductases (SDR) family.</text>
</comment>
<dbReference type="PROSITE" id="PS00061">
    <property type="entry name" value="ADH_SHORT"/>
    <property type="match status" value="1"/>
</dbReference>
<dbReference type="STRING" id="1664694.A0A0N0NL22"/>
<dbReference type="GeneID" id="28736306"/>
<dbReference type="Proteomes" id="UP000038010">
    <property type="component" value="Unassembled WGS sequence"/>
</dbReference>
<evidence type="ECO:0000256" key="1">
    <source>
        <dbReference type="ARBA" id="ARBA00006484"/>
    </source>
</evidence>
<dbReference type="Pfam" id="PF13561">
    <property type="entry name" value="adh_short_C2"/>
    <property type="match status" value="1"/>
</dbReference>
<proteinExistence type="inferred from homology"/>
<dbReference type="VEuPathDB" id="FungiDB:AB675_4296"/>
<dbReference type="OrthoDB" id="47007at2759"/>